<organism evidence="5 6">
    <name type="scientific">Spongiibacter pelagi</name>
    <dbReference type="NCBI Taxonomy" id="2760804"/>
    <lineage>
        <taxon>Bacteria</taxon>
        <taxon>Pseudomonadati</taxon>
        <taxon>Pseudomonadota</taxon>
        <taxon>Gammaproteobacteria</taxon>
        <taxon>Cellvibrionales</taxon>
        <taxon>Spongiibacteraceae</taxon>
        <taxon>Spongiibacter</taxon>
    </lineage>
</organism>
<dbReference type="InterPro" id="IPR036877">
    <property type="entry name" value="SUI1_dom_sf"/>
</dbReference>
<evidence type="ECO:0000256" key="3">
    <source>
        <dbReference type="ARBA" id="ARBA00022917"/>
    </source>
</evidence>
<dbReference type="CDD" id="cd11567">
    <property type="entry name" value="YciH_like"/>
    <property type="match status" value="1"/>
</dbReference>
<comment type="caution">
    <text evidence="5">The sequence shown here is derived from an EMBL/GenBank/DDBJ whole genome shotgun (WGS) entry which is preliminary data.</text>
</comment>
<sequence length="117" mass="12827">MSRLVYSTDRGQLCPECHQAIDACRCKEIAEQQRLNNSDGIVRIRRETKGRKGKGVTIVSGLPLTGEELKKLAKELKQKLSTGGAIKDGELEFQGDVRQALKPLLEGKSYTVKISGG</sequence>
<dbReference type="PROSITE" id="PS50296">
    <property type="entry name" value="SUI1"/>
    <property type="match status" value="1"/>
</dbReference>
<feature type="domain" description="SUI1" evidence="4">
    <location>
        <begin position="46"/>
        <end position="109"/>
    </location>
</feature>
<name>A0A927BYZ1_9GAMM</name>
<dbReference type="SUPFAM" id="SSF55159">
    <property type="entry name" value="eIF1-like"/>
    <property type="match status" value="1"/>
</dbReference>
<evidence type="ECO:0000313" key="6">
    <source>
        <dbReference type="Proteomes" id="UP000610558"/>
    </source>
</evidence>
<dbReference type="Pfam" id="PF01253">
    <property type="entry name" value="SUI1"/>
    <property type="match status" value="1"/>
</dbReference>
<dbReference type="GO" id="GO:0006417">
    <property type="term" value="P:regulation of translation"/>
    <property type="evidence" value="ECO:0007669"/>
    <property type="project" value="UniProtKB-KW"/>
</dbReference>
<keyword evidence="3" id="KW-0648">Protein biosynthesis</keyword>
<reference evidence="5" key="1">
    <citation type="submission" date="2020-09" db="EMBL/GenBank/DDBJ databases">
        <authorList>
            <person name="Yoon J.-W."/>
        </authorList>
    </citation>
    <scope>NUCLEOTIDE SEQUENCE</scope>
    <source>
        <strain evidence="5">KMU-158</strain>
    </source>
</reference>
<evidence type="ECO:0000313" key="5">
    <source>
        <dbReference type="EMBL" id="MBD2858164.1"/>
    </source>
</evidence>
<dbReference type="InterPro" id="IPR005872">
    <property type="entry name" value="SUI1_arc_bac"/>
</dbReference>
<gene>
    <name evidence="5" type="ORF">IB286_04020</name>
</gene>
<proteinExistence type="inferred from homology"/>
<keyword evidence="6" id="KW-1185">Reference proteome</keyword>
<dbReference type="GO" id="GO:0001731">
    <property type="term" value="P:formation of translation preinitiation complex"/>
    <property type="evidence" value="ECO:0007669"/>
    <property type="project" value="TreeGrafter"/>
</dbReference>
<dbReference type="PANTHER" id="PTHR12789">
    <property type="entry name" value="DENSITY-REGULATED PROTEIN HOMOLOG"/>
    <property type="match status" value="1"/>
</dbReference>
<dbReference type="GO" id="GO:0002188">
    <property type="term" value="P:translation reinitiation"/>
    <property type="evidence" value="ECO:0007669"/>
    <property type="project" value="TreeGrafter"/>
</dbReference>
<evidence type="ECO:0000256" key="2">
    <source>
        <dbReference type="ARBA" id="ARBA00022845"/>
    </source>
</evidence>
<protein>
    <submittedName>
        <fullName evidence="5">Stress response translation initiation inhibitor YciH</fullName>
    </submittedName>
</protein>
<dbReference type="EMBL" id="JACXLD010000002">
    <property type="protein sequence ID" value="MBD2858164.1"/>
    <property type="molecule type" value="Genomic_DNA"/>
</dbReference>
<dbReference type="Gene3D" id="3.30.780.10">
    <property type="entry name" value="SUI1-like domain"/>
    <property type="match status" value="1"/>
</dbReference>
<evidence type="ECO:0000256" key="1">
    <source>
        <dbReference type="ARBA" id="ARBA00005422"/>
    </source>
</evidence>
<dbReference type="PANTHER" id="PTHR12789:SF0">
    <property type="entry name" value="DENSITY-REGULATED PROTEIN"/>
    <property type="match status" value="1"/>
</dbReference>
<evidence type="ECO:0000259" key="4">
    <source>
        <dbReference type="PROSITE" id="PS50296"/>
    </source>
</evidence>
<dbReference type="FunFam" id="3.30.780.10:FF:000002">
    <property type="entry name" value="Stress response translation initiation inhibitor"/>
    <property type="match status" value="1"/>
</dbReference>
<dbReference type="InterPro" id="IPR001950">
    <property type="entry name" value="SUI1"/>
</dbReference>
<dbReference type="AlphaFoldDB" id="A0A927BYZ1"/>
<accession>A0A927BYZ1</accession>
<keyword evidence="2" id="KW-0810">Translation regulation</keyword>
<dbReference type="GO" id="GO:0003729">
    <property type="term" value="F:mRNA binding"/>
    <property type="evidence" value="ECO:0007669"/>
    <property type="project" value="TreeGrafter"/>
</dbReference>
<dbReference type="PIRSF" id="PIRSF037511">
    <property type="entry name" value="Transl_init_SUI1_pro"/>
    <property type="match status" value="1"/>
</dbReference>
<dbReference type="RefSeq" id="WP_190762762.1">
    <property type="nucleotide sequence ID" value="NZ_JACXLD010000002.1"/>
</dbReference>
<comment type="similarity">
    <text evidence="1">Belongs to the SUI1 family.</text>
</comment>
<dbReference type="GO" id="GO:0003743">
    <property type="term" value="F:translation initiation factor activity"/>
    <property type="evidence" value="ECO:0007669"/>
    <property type="project" value="InterPro"/>
</dbReference>
<dbReference type="InterPro" id="IPR050318">
    <property type="entry name" value="DENR/SUI1_TIF"/>
</dbReference>
<dbReference type="Proteomes" id="UP000610558">
    <property type="component" value="Unassembled WGS sequence"/>
</dbReference>